<accession>A0ABM1YKX3</accession>
<dbReference type="GeneID" id="134291750"/>
<organism evidence="2 3">
    <name type="scientific">Aedes albopictus</name>
    <name type="common">Asian tiger mosquito</name>
    <name type="synonym">Stegomyia albopicta</name>
    <dbReference type="NCBI Taxonomy" id="7160"/>
    <lineage>
        <taxon>Eukaryota</taxon>
        <taxon>Metazoa</taxon>
        <taxon>Ecdysozoa</taxon>
        <taxon>Arthropoda</taxon>
        <taxon>Hexapoda</taxon>
        <taxon>Insecta</taxon>
        <taxon>Pterygota</taxon>
        <taxon>Neoptera</taxon>
        <taxon>Endopterygota</taxon>
        <taxon>Diptera</taxon>
        <taxon>Nematocera</taxon>
        <taxon>Culicoidea</taxon>
        <taxon>Culicidae</taxon>
        <taxon>Culicinae</taxon>
        <taxon>Aedini</taxon>
        <taxon>Aedes</taxon>
        <taxon>Stegomyia</taxon>
    </lineage>
</organism>
<reference evidence="3" key="1">
    <citation type="journal article" date="2015" name="Proc. Natl. Acad. Sci. U.S.A.">
        <title>Genome sequence of the Asian Tiger mosquito, Aedes albopictus, reveals insights into its biology, genetics, and evolution.</title>
        <authorList>
            <person name="Chen X.G."/>
            <person name="Jiang X."/>
            <person name="Gu J."/>
            <person name="Xu M."/>
            <person name="Wu Y."/>
            <person name="Deng Y."/>
            <person name="Zhang C."/>
            <person name="Bonizzoni M."/>
            <person name="Dermauw W."/>
            <person name="Vontas J."/>
            <person name="Armbruster P."/>
            <person name="Huang X."/>
            <person name="Yang Y."/>
            <person name="Zhang H."/>
            <person name="He W."/>
            <person name="Peng H."/>
            <person name="Liu Y."/>
            <person name="Wu K."/>
            <person name="Chen J."/>
            <person name="Lirakis M."/>
            <person name="Topalis P."/>
            <person name="Van Leeuwen T."/>
            <person name="Hall A.B."/>
            <person name="Jiang X."/>
            <person name="Thorpe C."/>
            <person name="Mueller R.L."/>
            <person name="Sun C."/>
            <person name="Waterhouse R.M."/>
            <person name="Yan G."/>
            <person name="Tu Z.J."/>
            <person name="Fang X."/>
            <person name="James A.A."/>
        </authorList>
    </citation>
    <scope>NUCLEOTIDE SEQUENCE [LARGE SCALE GENOMIC DNA]</scope>
    <source>
        <strain evidence="3">Foshan</strain>
    </source>
</reference>
<dbReference type="PANTHER" id="PTHR47331">
    <property type="entry name" value="PHD-TYPE DOMAIN-CONTAINING PROTEIN"/>
    <property type="match status" value="1"/>
</dbReference>
<protein>
    <recommendedName>
        <fullName evidence="1">Integrase zinc-binding domain-containing protein</fullName>
    </recommendedName>
</protein>
<dbReference type="EnsemblMetazoa" id="AALFPA23_010090.R14026">
    <property type="protein sequence ID" value="AALFPA23_010090.P14026"/>
    <property type="gene ID" value="AALFPA23_010090"/>
</dbReference>
<evidence type="ECO:0000259" key="1">
    <source>
        <dbReference type="Pfam" id="PF17921"/>
    </source>
</evidence>
<dbReference type="InterPro" id="IPR041588">
    <property type="entry name" value="Integrase_H2C2"/>
</dbReference>
<reference evidence="2" key="2">
    <citation type="submission" date="2025-05" db="UniProtKB">
        <authorList>
            <consortium name="EnsemblMetazoa"/>
        </authorList>
    </citation>
    <scope>IDENTIFICATION</scope>
    <source>
        <strain evidence="2">Foshan</strain>
    </source>
</reference>
<evidence type="ECO:0000313" key="3">
    <source>
        <dbReference type="Proteomes" id="UP000069940"/>
    </source>
</evidence>
<feature type="domain" description="Integrase zinc-binding" evidence="1">
    <location>
        <begin position="182"/>
        <end position="228"/>
    </location>
</feature>
<dbReference type="RefSeq" id="XP_062715883.1">
    <property type="nucleotide sequence ID" value="XM_062859899.1"/>
</dbReference>
<dbReference type="Proteomes" id="UP000069940">
    <property type="component" value="Unassembled WGS sequence"/>
</dbReference>
<name>A0ABM1YKX3_AEDAL</name>
<dbReference type="Pfam" id="PF17921">
    <property type="entry name" value="Integrase_H2C2"/>
    <property type="match status" value="1"/>
</dbReference>
<evidence type="ECO:0000313" key="2">
    <source>
        <dbReference type="EnsemblMetazoa" id="AALFPA23_010090.P14026"/>
    </source>
</evidence>
<sequence>MISRGVFVEELIRSELWKHGPPWLREDKSTWPSQGIPETKFSVEELELKKKCDSEQILHPDPLFERFSSYQTLLNVVGFCFRFCNNARYKQRRNFSSVLSVAELQHAKTALVRFVQDKRFPDDLHRLKKGFIVSSKSPLRLLSPFLDADGLIRVGGRLRLADTPYDVKHQIVLPGFHPFTLLLLKFHHRKLVHSGIQMTLAVVRDEFWPLNGRKAVRSAIRSCYECSRAIVLSGDETGLSICTPPMVQISSARKMHCTRCIKCFSPDPIATKSTSISPKKTSSGT</sequence>
<keyword evidence="3" id="KW-1185">Reference proteome</keyword>
<dbReference type="PANTHER" id="PTHR47331:SF2">
    <property type="match status" value="1"/>
</dbReference>
<proteinExistence type="predicted"/>